<protein>
    <submittedName>
        <fullName evidence="1">Uncharacterized protein</fullName>
    </submittedName>
</protein>
<accession>A0A922KZG7</accession>
<sequence length="86" mass="9644">MKIKPPFSFTSTTPKHTIFECLILTRNNRLLMVSFDDKDLDNTLKYSPMVYDGGGCSVKLVQQTKIKSSPIVTTIGFNNNNDDQNG</sequence>
<dbReference type="Proteomes" id="UP000790347">
    <property type="component" value="Unassembled WGS sequence"/>
</dbReference>
<keyword evidence="2" id="KW-1185">Reference proteome</keyword>
<organism evidence="1 2">
    <name type="scientific">Dermatophagoides farinae</name>
    <name type="common">American house dust mite</name>
    <dbReference type="NCBI Taxonomy" id="6954"/>
    <lineage>
        <taxon>Eukaryota</taxon>
        <taxon>Metazoa</taxon>
        <taxon>Ecdysozoa</taxon>
        <taxon>Arthropoda</taxon>
        <taxon>Chelicerata</taxon>
        <taxon>Arachnida</taxon>
        <taxon>Acari</taxon>
        <taxon>Acariformes</taxon>
        <taxon>Sarcoptiformes</taxon>
        <taxon>Astigmata</taxon>
        <taxon>Psoroptidia</taxon>
        <taxon>Analgoidea</taxon>
        <taxon>Pyroglyphidae</taxon>
        <taxon>Dermatophagoidinae</taxon>
        <taxon>Dermatophagoides</taxon>
    </lineage>
</organism>
<gene>
    <name evidence="1" type="ORF">DERF_011428</name>
</gene>
<comment type="caution">
    <text evidence="1">The sequence shown here is derived from an EMBL/GenBank/DDBJ whole genome shotgun (WGS) entry which is preliminary data.</text>
</comment>
<reference evidence="1" key="1">
    <citation type="submission" date="2013-05" db="EMBL/GenBank/DDBJ databases">
        <authorList>
            <person name="Yim A.K.Y."/>
            <person name="Chan T.F."/>
            <person name="Ji K.M."/>
            <person name="Liu X.Y."/>
            <person name="Zhou J.W."/>
            <person name="Li R.Q."/>
            <person name="Yang K.Y."/>
            <person name="Li J."/>
            <person name="Li M."/>
            <person name="Law P.T.W."/>
            <person name="Wu Y.L."/>
            <person name="Cai Z.L."/>
            <person name="Qin H."/>
            <person name="Bao Y."/>
            <person name="Leung R.K.K."/>
            <person name="Ng P.K.S."/>
            <person name="Zou J."/>
            <person name="Zhong X.J."/>
            <person name="Ran P.X."/>
            <person name="Zhong N.S."/>
            <person name="Liu Z.G."/>
            <person name="Tsui S.K.W."/>
        </authorList>
    </citation>
    <scope>NUCLEOTIDE SEQUENCE</scope>
    <source>
        <strain evidence="1">Derf</strain>
        <tissue evidence="1">Whole organism</tissue>
    </source>
</reference>
<dbReference type="AlphaFoldDB" id="A0A922KZG7"/>
<name>A0A922KZG7_DERFA</name>
<reference evidence="1" key="2">
    <citation type="journal article" date="2022" name="Res Sq">
        <title>Comparative Genomics Reveals Insights into the Divergent Evolution of Astigmatic Mites and Household Pest Adaptations.</title>
        <authorList>
            <person name="Xiong Q."/>
            <person name="Wan A.T.-Y."/>
            <person name="Liu X.-Y."/>
            <person name="Fung C.S.-H."/>
            <person name="Xiao X."/>
            <person name="Malainual N."/>
            <person name="Hou J."/>
            <person name="Wang L."/>
            <person name="Wang M."/>
            <person name="Yang K."/>
            <person name="Cui Y."/>
            <person name="Leung E."/>
            <person name="Nong W."/>
            <person name="Shin S.-K."/>
            <person name="Au S."/>
            <person name="Jeong K.Y."/>
            <person name="Chew F.T."/>
            <person name="Hui J."/>
            <person name="Leung T.F."/>
            <person name="Tungtrongchitr A."/>
            <person name="Zhong N."/>
            <person name="Liu Z."/>
            <person name="Tsui S."/>
        </authorList>
    </citation>
    <scope>NUCLEOTIDE SEQUENCE</scope>
    <source>
        <strain evidence="1">Derf</strain>
        <tissue evidence="1">Whole organism</tissue>
    </source>
</reference>
<proteinExistence type="predicted"/>
<evidence type="ECO:0000313" key="2">
    <source>
        <dbReference type="Proteomes" id="UP000790347"/>
    </source>
</evidence>
<dbReference type="EMBL" id="ASGP02000005">
    <property type="protein sequence ID" value="KAH9506710.1"/>
    <property type="molecule type" value="Genomic_DNA"/>
</dbReference>
<evidence type="ECO:0000313" key="1">
    <source>
        <dbReference type="EMBL" id="KAH9506710.1"/>
    </source>
</evidence>